<keyword evidence="4 9" id="KW-0812">Transmembrane</keyword>
<name>A0A7G9Z8B8_9EURY</name>
<keyword evidence="6 9" id="KW-1133">Transmembrane helix</keyword>
<evidence type="ECO:0008006" key="11">
    <source>
        <dbReference type="Google" id="ProtNLM"/>
    </source>
</evidence>
<evidence type="ECO:0000256" key="5">
    <source>
        <dbReference type="ARBA" id="ARBA00022801"/>
    </source>
</evidence>
<protein>
    <recommendedName>
        <fullName evidence="11">Archaeosortase A</fullName>
    </recommendedName>
</protein>
<keyword evidence="2" id="KW-1003">Cell membrane</keyword>
<evidence type="ECO:0000256" key="7">
    <source>
        <dbReference type="ARBA" id="ARBA00023136"/>
    </source>
</evidence>
<dbReference type="InterPro" id="IPR026392">
    <property type="entry name" value="Exo/Archaeosortase_dom"/>
</dbReference>
<feature type="transmembrane region" description="Helical" evidence="9">
    <location>
        <begin position="190"/>
        <end position="214"/>
    </location>
</feature>
<evidence type="ECO:0000256" key="8">
    <source>
        <dbReference type="PIRSR" id="PIRSR025737-1"/>
    </source>
</evidence>
<dbReference type="AlphaFoldDB" id="A0A7G9Z8B8"/>
<accession>A0A7G9Z8B8</accession>
<feature type="transmembrane region" description="Helical" evidence="9">
    <location>
        <begin position="115"/>
        <end position="137"/>
    </location>
</feature>
<evidence type="ECO:0000256" key="4">
    <source>
        <dbReference type="ARBA" id="ARBA00022692"/>
    </source>
</evidence>
<dbReference type="GO" id="GO:0008233">
    <property type="term" value="F:peptidase activity"/>
    <property type="evidence" value="ECO:0007669"/>
    <property type="project" value="UniProtKB-KW"/>
</dbReference>
<evidence type="ECO:0000256" key="3">
    <source>
        <dbReference type="ARBA" id="ARBA00022670"/>
    </source>
</evidence>
<feature type="active site" description="Acyl-thioester intermediate" evidence="8">
    <location>
        <position position="164"/>
    </location>
</feature>
<evidence type="ECO:0000313" key="10">
    <source>
        <dbReference type="EMBL" id="QNO56502.1"/>
    </source>
</evidence>
<feature type="active site" description="Proton donor" evidence="8">
    <location>
        <position position="205"/>
    </location>
</feature>
<dbReference type="GO" id="GO:0006508">
    <property type="term" value="P:proteolysis"/>
    <property type="evidence" value="ECO:0007669"/>
    <property type="project" value="UniProtKB-KW"/>
</dbReference>
<evidence type="ECO:0000256" key="2">
    <source>
        <dbReference type="ARBA" id="ARBA00022475"/>
    </source>
</evidence>
<evidence type="ECO:0000256" key="9">
    <source>
        <dbReference type="SAM" id="Phobius"/>
    </source>
</evidence>
<dbReference type="EMBL" id="MT631657">
    <property type="protein sequence ID" value="QNO56502.1"/>
    <property type="molecule type" value="Genomic_DNA"/>
</dbReference>
<dbReference type="NCBIfam" id="TIGR04125">
    <property type="entry name" value="exosort_PGF_TRM"/>
    <property type="match status" value="1"/>
</dbReference>
<proteinExistence type="predicted"/>
<keyword evidence="5" id="KW-0378">Hydrolase</keyword>
<comment type="subcellular location">
    <subcellularLocation>
        <location evidence="1">Cell membrane</location>
        <topology evidence="1">Multi-pass membrane protein</topology>
    </subcellularLocation>
</comment>
<sequence>MIESILHFSLPFVAIGFLFLALLVHKRAFSAPGWILIAGYCYFEAGDYLAQDERFDASLVLVLLALSLILAFIMLRPTLSERREEDSLYTLTKIALIAAVFYFPFAEITFLGDSLIYITAKITAIVLNIFNVGVYMVPPSGIYTTDSSFHAIYRLQPITIILACTAIQGMVIFIGLIFGVKAPIRRKLKAFFVSVPVIYVLNIVRDVFVSAAYFENLFGPPLDSFFIAHREIARIAIEYGLVVLPINSPINSFDFAHGMIARIAALIALIAIAYAVFKILPEALDFVEDFIAALKSSFRVHKAI</sequence>
<dbReference type="Pfam" id="PF09721">
    <property type="entry name" value="Exosortase_EpsH"/>
    <property type="match status" value="1"/>
</dbReference>
<feature type="transmembrane region" description="Helical" evidence="9">
    <location>
        <begin position="259"/>
        <end position="277"/>
    </location>
</feature>
<reference evidence="10" key="1">
    <citation type="submission" date="2020-06" db="EMBL/GenBank/DDBJ databases">
        <title>Unique genomic features of the anaerobic methanotrophic archaea.</title>
        <authorList>
            <person name="Chadwick G.L."/>
            <person name="Skennerton C.T."/>
            <person name="Laso-Perez R."/>
            <person name="Leu A.O."/>
            <person name="Speth D.R."/>
            <person name="Yu H."/>
            <person name="Morgan-Lang C."/>
            <person name="Hatzenpichler R."/>
            <person name="Goudeau D."/>
            <person name="Malmstrom R."/>
            <person name="Brazelton W.J."/>
            <person name="Woyke T."/>
            <person name="Hallam S.J."/>
            <person name="Tyson G.W."/>
            <person name="Wegener G."/>
            <person name="Boetius A."/>
            <person name="Orphan V."/>
        </authorList>
    </citation>
    <scope>NUCLEOTIDE SEQUENCE</scope>
</reference>
<feature type="transmembrane region" description="Helical" evidence="9">
    <location>
        <begin position="31"/>
        <end position="50"/>
    </location>
</feature>
<dbReference type="GO" id="GO:0005886">
    <property type="term" value="C:plasma membrane"/>
    <property type="evidence" value="ECO:0007669"/>
    <property type="project" value="UniProtKB-SubCell"/>
</dbReference>
<feature type="transmembrane region" description="Helical" evidence="9">
    <location>
        <begin position="87"/>
        <end position="103"/>
    </location>
</feature>
<feature type="transmembrane region" description="Helical" evidence="9">
    <location>
        <begin position="157"/>
        <end position="178"/>
    </location>
</feature>
<gene>
    <name evidence="10" type="ORF">LPLLKDDP_00035</name>
</gene>
<keyword evidence="7 9" id="KW-0472">Membrane</keyword>
<feature type="transmembrane region" description="Helical" evidence="9">
    <location>
        <begin position="5"/>
        <end position="25"/>
    </location>
</feature>
<feature type="transmembrane region" description="Helical" evidence="9">
    <location>
        <begin position="57"/>
        <end position="75"/>
    </location>
</feature>
<dbReference type="NCBIfam" id="TIGR04178">
    <property type="entry name" value="exo_archaeo"/>
    <property type="match status" value="1"/>
</dbReference>
<dbReference type="InterPro" id="IPR014522">
    <property type="entry name" value="ArtA"/>
</dbReference>
<evidence type="ECO:0000256" key="1">
    <source>
        <dbReference type="ARBA" id="ARBA00004651"/>
    </source>
</evidence>
<organism evidence="10">
    <name type="scientific">Candidatus Methanophaga sp. ANME-1 ERB7</name>
    <dbReference type="NCBI Taxonomy" id="2759913"/>
    <lineage>
        <taxon>Archaea</taxon>
        <taxon>Methanobacteriati</taxon>
        <taxon>Methanobacteriota</taxon>
        <taxon>Stenosarchaea group</taxon>
        <taxon>Methanomicrobia</taxon>
        <taxon>Candidatus Methanophagales</taxon>
        <taxon>Candidatus Methanophagaceae</taxon>
        <taxon>Candidatus Methanophaga</taxon>
    </lineage>
</organism>
<keyword evidence="3" id="KW-0645">Protease</keyword>
<evidence type="ECO:0000256" key="6">
    <source>
        <dbReference type="ARBA" id="ARBA00022989"/>
    </source>
</evidence>
<dbReference type="PIRSF" id="PIRSF025737">
    <property type="entry name" value="Cyco1"/>
    <property type="match status" value="1"/>
</dbReference>
<dbReference type="InterPro" id="IPR019127">
    <property type="entry name" value="Exosortase"/>
</dbReference>